<dbReference type="Proteomes" id="UP001500655">
    <property type="component" value="Unassembled WGS sequence"/>
</dbReference>
<dbReference type="RefSeq" id="WP_344085499.1">
    <property type="nucleotide sequence ID" value="NZ_BAAALS010000026.1"/>
</dbReference>
<name>A0ABP4X6A4_9ACTN</name>
<dbReference type="PANTHER" id="PTHR42976">
    <property type="entry name" value="BIFUNCTIONAL CHITINASE/LYSOZYME-RELATED"/>
    <property type="match status" value="1"/>
</dbReference>
<evidence type="ECO:0000313" key="4">
    <source>
        <dbReference type="Proteomes" id="UP001500655"/>
    </source>
</evidence>
<organism evidence="3 4">
    <name type="scientific">Luedemannella helvata</name>
    <dbReference type="NCBI Taxonomy" id="349315"/>
    <lineage>
        <taxon>Bacteria</taxon>
        <taxon>Bacillati</taxon>
        <taxon>Actinomycetota</taxon>
        <taxon>Actinomycetes</taxon>
        <taxon>Micromonosporales</taxon>
        <taxon>Micromonosporaceae</taxon>
        <taxon>Luedemannella</taxon>
    </lineage>
</organism>
<dbReference type="InterPro" id="IPR001223">
    <property type="entry name" value="Glyco_hydro18_cat"/>
</dbReference>
<proteinExistence type="predicted"/>
<comment type="caution">
    <text evidence="3">The sequence shown here is derived from an EMBL/GenBank/DDBJ whole genome shotgun (WGS) entry which is preliminary data.</text>
</comment>
<dbReference type="InterPro" id="IPR052750">
    <property type="entry name" value="GH18_Chitinase"/>
</dbReference>
<keyword evidence="1" id="KW-0732">Signal</keyword>
<dbReference type="PROSITE" id="PS51910">
    <property type="entry name" value="GH18_2"/>
    <property type="match status" value="1"/>
</dbReference>
<sequence>MRAQQLVFKVAAVAILAAAGAGAGMALGDLTDAGQPAIVVAPSPMEPPVPRPAPAPASAFRAPLYYQPLGSDVDLVGRALDASGARDLILAFVLDAGGCRPAWQGDPARPVGADAAVTATIDSVRRRGGDVAVSFGGAAGTELGAGCASERALADAYQKVVEAYDLTRIDLDYEVDDLAVGIGRRMRAVRLLLDRARAAHRPLRISLTLPVARTGLPPEAVGALKAALDAGVRPDIVNLMAFNLGAGTTTADIRGAVEAASGQVKGLTGGTDADVYARLGLQLMIGHADLRGEELSPAQARSLVDYARSRRLGWVSFWSLNRDRACPTPALAQWAVATCSGVAQRPYEFASIVAGYAG</sequence>
<evidence type="ECO:0000256" key="1">
    <source>
        <dbReference type="SAM" id="SignalP"/>
    </source>
</evidence>
<accession>A0ABP4X6A4</accession>
<evidence type="ECO:0000313" key="3">
    <source>
        <dbReference type="EMBL" id="GAA1768756.1"/>
    </source>
</evidence>
<dbReference type="InterPro" id="IPR017853">
    <property type="entry name" value="GH"/>
</dbReference>
<dbReference type="PANTHER" id="PTHR42976:SF1">
    <property type="entry name" value="GH18 DOMAIN-CONTAINING PROTEIN-RELATED"/>
    <property type="match status" value="1"/>
</dbReference>
<evidence type="ECO:0000259" key="2">
    <source>
        <dbReference type="PROSITE" id="PS51910"/>
    </source>
</evidence>
<dbReference type="EMBL" id="BAAALS010000026">
    <property type="protein sequence ID" value="GAA1768756.1"/>
    <property type="molecule type" value="Genomic_DNA"/>
</dbReference>
<feature type="domain" description="GH18" evidence="2">
    <location>
        <begin position="60"/>
        <end position="358"/>
    </location>
</feature>
<keyword evidence="4" id="KW-1185">Reference proteome</keyword>
<protein>
    <recommendedName>
        <fullName evidence="2">GH18 domain-containing protein</fullName>
    </recommendedName>
</protein>
<feature type="signal peptide" evidence="1">
    <location>
        <begin position="1"/>
        <end position="23"/>
    </location>
</feature>
<gene>
    <name evidence="3" type="ORF">GCM10009681_45100</name>
</gene>
<dbReference type="SUPFAM" id="SSF51445">
    <property type="entry name" value="(Trans)glycosidases"/>
    <property type="match status" value="1"/>
</dbReference>
<dbReference type="Gene3D" id="3.20.20.80">
    <property type="entry name" value="Glycosidases"/>
    <property type="match status" value="1"/>
</dbReference>
<feature type="chain" id="PRO_5046651925" description="GH18 domain-containing protein" evidence="1">
    <location>
        <begin position="24"/>
        <end position="358"/>
    </location>
</feature>
<reference evidence="4" key="1">
    <citation type="journal article" date="2019" name="Int. J. Syst. Evol. Microbiol.">
        <title>The Global Catalogue of Microorganisms (GCM) 10K type strain sequencing project: providing services to taxonomists for standard genome sequencing and annotation.</title>
        <authorList>
            <consortium name="The Broad Institute Genomics Platform"/>
            <consortium name="The Broad Institute Genome Sequencing Center for Infectious Disease"/>
            <person name="Wu L."/>
            <person name="Ma J."/>
        </authorList>
    </citation>
    <scope>NUCLEOTIDE SEQUENCE [LARGE SCALE GENOMIC DNA]</scope>
    <source>
        <strain evidence="4">JCM 13249</strain>
    </source>
</reference>